<comment type="caution">
    <text evidence="1">The sequence shown here is derived from an EMBL/GenBank/DDBJ whole genome shotgun (WGS) entry which is preliminary data.</text>
</comment>
<dbReference type="AlphaFoldDB" id="A0A317UW57"/>
<dbReference type="OrthoDB" id="4456803at2759"/>
<sequence>MSVFFLFCTADMPASMLNDFMNQFRQYHSEDCPNFFCVVRTPDQTDFGPWGTELPISDFSTGFQNATDAELRLFARNKISQLSDEGRLGVLEDCWIAIMDENSRQDGTVVMQFNKELSMWTQDLEDAEEPFEIPGDTDVSGDNIWWKWRVTFAGAPQLFNSVNDGDPVMIRLYSRPEYKDEDGVIDVDIPRKIIRGEIKDPINQEKS</sequence>
<dbReference type="EMBL" id="MSFK01000056">
    <property type="protein sequence ID" value="PWY65686.1"/>
    <property type="molecule type" value="Genomic_DNA"/>
</dbReference>
<evidence type="ECO:0000313" key="1">
    <source>
        <dbReference type="EMBL" id="PWY65686.1"/>
    </source>
</evidence>
<protein>
    <submittedName>
        <fullName evidence="1">Uncharacterized protein</fullName>
    </submittedName>
</protein>
<dbReference type="GeneID" id="37112590"/>
<keyword evidence="2" id="KW-1185">Reference proteome</keyword>
<dbReference type="RefSeq" id="XP_025461513.1">
    <property type="nucleotide sequence ID" value="XM_025610447.1"/>
</dbReference>
<name>A0A317UW57_9EURO</name>
<dbReference type="Proteomes" id="UP000246702">
    <property type="component" value="Unassembled WGS sequence"/>
</dbReference>
<accession>A0A317UW57</accession>
<reference evidence="1 2" key="1">
    <citation type="submission" date="2016-12" db="EMBL/GenBank/DDBJ databases">
        <title>The genomes of Aspergillus section Nigri reveals drivers in fungal speciation.</title>
        <authorList>
            <consortium name="DOE Joint Genome Institute"/>
            <person name="Vesth T.C."/>
            <person name="Nybo J."/>
            <person name="Theobald S."/>
            <person name="Brandl J."/>
            <person name="Frisvad J.C."/>
            <person name="Nielsen K.F."/>
            <person name="Lyhne E.K."/>
            <person name="Kogle M.E."/>
            <person name="Kuo A."/>
            <person name="Riley R."/>
            <person name="Clum A."/>
            <person name="Nolan M."/>
            <person name="Lipzen A."/>
            <person name="Salamov A."/>
            <person name="Henrissat B."/>
            <person name="Wiebenga A."/>
            <person name="De Vries R.P."/>
            <person name="Grigoriev I.V."/>
            <person name="Mortensen U.H."/>
            <person name="Andersen M.R."/>
            <person name="Baker S.E."/>
        </authorList>
    </citation>
    <scope>NUCLEOTIDE SEQUENCE [LARGE SCALE GENOMIC DNA]</scope>
    <source>
        <strain evidence="1 2">CBS 115572</strain>
    </source>
</reference>
<proteinExistence type="predicted"/>
<evidence type="ECO:0000313" key="2">
    <source>
        <dbReference type="Proteomes" id="UP000246702"/>
    </source>
</evidence>
<organism evidence="1 2">
    <name type="scientific">Aspergillus sclerotioniger CBS 115572</name>
    <dbReference type="NCBI Taxonomy" id="1450535"/>
    <lineage>
        <taxon>Eukaryota</taxon>
        <taxon>Fungi</taxon>
        <taxon>Dikarya</taxon>
        <taxon>Ascomycota</taxon>
        <taxon>Pezizomycotina</taxon>
        <taxon>Eurotiomycetes</taxon>
        <taxon>Eurotiomycetidae</taxon>
        <taxon>Eurotiales</taxon>
        <taxon>Aspergillaceae</taxon>
        <taxon>Aspergillus</taxon>
        <taxon>Aspergillus subgen. Circumdati</taxon>
    </lineage>
</organism>
<gene>
    <name evidence="1" type="ORF">BO94DRAFT_529091</name>
</gene>